<dbReference type="InterPro" id="IPR001647">
    <property type="entry name" value="HTH_TetR"/>
</dbReference>
<evidence type="ECO:0000313" key="6">
    <source>
        <dbReference type="EMBL" id="OSJ32129.1"/>
    </source>
</evidence>
<dbReference type="GO" id="GO:0003700">
    <property type="term" value="F:DNA-binding transcription factor activity"/>
    <property type="evidence" value="ECO:0007669"/>
    <property type="project" value="TreeGrafter"/>
</dbReference>
<evidence type="ECO:0000256" key="1">
    <source>
        <dbReference type="ARBA" id="ARBA00023015"/>
    </source>
</evidence>
<dbReference type="Gene3D" id="1.10.357.10">
    <property type="entry name" value="Tetracycline Repressor, domain 2"/>
    <property type="match status" value="1"/>
</dbReference>
<dbReference type="SUPFAM" id="SSF48498">
    <property type="entry name" value="Tetracyclin repressor-like, C-terminal domain"/>
    <property type="match status" value="1"/>
</dbReference>
<keyword evidence="3" id="KW-0804">Transcription</keyword>
<gene>
    <name evidence="6" type="ORF">BSZ19_20030</name>
</gene>
<evidence type="ECO:0000256" key="3">
    <source>
        <dbReference type="ARBA" id="ARBA00023163"/>
    </source>
</evidence>
<dbReference type="PANTHER" id="PTHR30055:SF151">
    <property type="entry name" value="TRANSCRIPTIONAL REGULATORY PROTEIN"/>
    <property type="match status" value="1"/>
</dbReference>
<organism evidence="6 7">
    <name type="scientific">Bradyrhizobium japonicum</name>
    <dbReference type="NCBI Taxonomy" id="375"/>
    <lineage>
        <taxon>Bacteria</taxon>
        <taxon>Pseudomonadati</taxon>
        <taxon>Pseudomonadota</taxon>
        <taxon>Alphaproteobacteria</taxon>
        <taxon>Hyphomicrobiales</taxon>
        <taxon>Nitrobacteraceae</taxon>
        <taxon>Bradyrhizobium</taxon>
    </lineage>
</organism>
<dbReference type="Proteomes" id="UP000193335">
    <property type="component" value="Unassembled WGS sequence"/>
</dbReference>
<dbReference type="PROSITE" id="PS50977">
    <property type="entry name" value="HTH_TETR_2"/>
    <property type="match status" value="1"/>
</dbReference>
<protein>
    <submittedName>
        <fullName evidence="6">TetR family transcriptional regulator</fullName>
    </submittedName>
</protein>
<dbReference type="InterPro" id="IPR009057">
    <property type="entry name" value="Homeodomain-like_sf"/>
</dbReference>
<dbReference type="SUPFAM" id="SSF46689">
    <property type="entry name" value="Homeodomain-like"/>
    <property type="match status" value="1"/>
</dbReference>
<dbReference type="InterPro" id="IPR036271">
    <property type="entry name" value="Tet_transcr_reg_TetR-rel_C_sf"/>
</dbReference>
<proteinExistence type="predicted"/>
<dbReference type="AlphaFoldDB" id="A0A1Y2JN26"/>
<dbReference type="EMBL" id="NAFL01000251">
    <property type="protein sequence ID" value="OSJ32129.1"/>
    <property type="molecule type" value="Genomic_DNA"/>
</dbReference>
<feature type="domain" description="HTH tetR-type" evidence="5">
    <location>
        <begin position="12"/>
        <end position="72"/>
    </location>
</feature>
<dbReference type="InterPro" id="IPR050109">
    <property type="entry name" value="HTH-type_TetR-like_transc_reg"/>
</dbReference>
<dbReference type="PANTHER" id="PTHR30055">
    <property type="entry name" value="HTH-TYPE TRANSCRIPTIONAL REGULATOR RUTR"/>
    <property type="match status" value="1"/>
</dbReference>
<dbReference type="PRINTS" id="PR00455">
    <property type="entry name" value="HTHTETR"/>
</dbReference>
<feature type="DNA-binding region" description="H-T-H motif" evidence="4">
    <location>
        <begin position="35"/>
        <end position="54"/>
    </location>
</feature>
<comment type="caution">
    <text evidence="6">The sequence shown here is derived from an EMBL/GenBank/DDBJ whole genome shotgun (WGS) entry which is preliminary data.</text>
</comment>
<evidence type="ECO:0000256" key="4">
    <source>
        <dbReference type="PROSITE-ProRule" id="PRU00335"/>
    </source>
</evidence>
<reference evidence="6 7" key="1">
    <citation type="submission" date="2017-03" db="EMBL/GenBank/DDBJ databases">
        <title>Whole genome sequences of fourteen strains of Bradyrhizobium canariense and one strain of Bradyrhizobium japonicum isolated from Lupinus (Papilionoideae: Genisteae) species in Algeria.</title>
        <authorList>
            <person name="Crovadore J."/>
            <person name="Chekireb D."/>
            <person name="Brachmann A."/>
            <person name="Chablais R."/>
            <person name="Cochard B."/>
            <person name="Lefort F."/>
        </authorList>
    </citation>
    <scope>NUCLEOTIDE SEQUENCE [LARGE SCALE GENOMIC DNA]</scope>
    <source>
        <strain evidence="6 7">UBMA197</strain>
    </source>
</reference>
<dbReference type="Pfam" id="PF00440">
    <property type="entry name" value="TetR_N"/>
    <property type="match status" value="1"/>
</dbReference>
<keyword evidence="2 4" id="KW-0238">DNA-binding</keyword>
<dbReference type="InterPro" id="IPR041478">
    <property type="entry name" value="TetR_C_27"/>
</dbReference>
<evidence type="ECO:0000259" key="5">
    <source>
        <dbReference type="PROSITE" id="PS50977"/>
    </source>
</evidence>
<accession>A0A1Y2JN26</accession>
<keyword evidence="1" id="KW-0805">Transcription regulation</keyword>
<evidence type="ECO:0000313" key="7">
    <source>
        <dbReference type="Proteomes" id="UP000193335"/>
    </source>
</evidence>
<dbReference type="Pfam" id="PF17935">
    <property type="entry name" value="TetR_C_27"/>
    <property type="match status" value="1"/>
</dbReference>
<sequence length="216" mass="23036">MNQTQASPGGSPCPRERIVQAAIRLYRAIGYRKTTVADIARSASMSPANIYRFFPSRQAVEEAVVAGLLDEVCAGAGSEARSNVSGGERLEAAFWTICQRHEHRLAQDGRLHELVVAAGQANWPVVLSYGDRVRGLVRSIIAAGQASGEFRAGSPTALARCTCEAMGAYLDPSRMSTIAGRAAFDEMMSFCCGALRSAAPAQVAGHSPRYRATCRA</sequence>
<evidence type="ECO:0000256" key="2">
    <source>
        <dbReference type="ARBA" id="ARBA00023125"/>
    </source>
</evidence>
<dbReference type="GO" id="GO:0000976">
    <property type="term" value="F:transcription cis-regulatory region binding"/>
    <property type="evidence" value="ECO:0007669"/>
    <property type="project" value="TreeGrafter"/>
</dbReference>
<name>A0A1Y2JN26_BRAJP</name>